<dbReference type="EMBL" id="VEVO01000007">
    <property type="protein sequence ID" value="KAF0039707.1"/>
    <property type="molecule type" value="Genomic_DNA"/>
</dbReference>
<proteinExistence type="predicted"/>
<dbReference type="AlphaFoldDB" id="A0A6A4T0Y9"/>
<comment type="caution">
    <text evidence="1">The sequence shown here is derived from an EMBL/GenBank/DDBJ whole genome shotgun (WGS) entry which is preliminary data.</text>
</comment>
<protein>
    <submittedName>
        <fullName evidence="1">Uncharacterized protein</fullName>
    </submittedName>
</protein>
<name>A0A6A4T0Y9_SCOMX</name>
<sequence>MHRQADGIQLNQRRELIRWIDDLKWGLREIDQIYQNVPFANLAPPLAAPLDLLCSPHACRSPDIRLKSDT</sequence>
<gene>
    <name evidence="1" type="ORF">F2P81_007942</name>
</gene>
<reference evidence="1 2" key="1">
    <citation type="submission" date="2019-06" db="EMBL/GenBank/DDBJ databases">
        <title>Draft genomes of female and male turbot (Scophthalmus maximus).</title>
        <authorList>
            <person name="Xu H."/>
            <person name="Xu X.-W."/>
            <person name="Shao C."/>
            <person name="Chen S."/>
        </authorList>
    </citation>
    <scope>NUCLEOTIDE SEQUENCE [LARGE SCALE GENOMIC DNA]</scope>
    <source>
        <strain evidence="1">Ysfricsl-2016a</strain>
        <tissue evidence="1">Blood</tissue>
    </source>
</reference>
<evidence type="ECO:0000313" key="2">
    <source>
        <dbReference type="Proteomes" id="UP000438429"/>
    </source>
</evidence>
<evidence type="ECO:0000313" key="1">
    <source>
        <dbReference type="EMBL" id="KAF0039707.1"/>
    </source>
</evidence>
<accession>A0A6A4T0Y9</accession>
<dbReference type="Proteomes" id="UP000438429">
    <property type="component" value="Unassembled WGS sequence"/>
</dbReference>
<organism evidence="1 2">
    <name type="scientific">Scophthalmus maximus</name>
    <name type="common">Turbot</name>
    <name type="synonym">Psetta maxima</name>
    <dbReference type="NCBI Taxonomy" id="52904"/>
    <lineage>
        <taxon>Eukaryota</taxon>
        <taxon>Metazoa</taxon>
        <taxon>Chordata</taxon>
        <taxon>Craniata</taxon>
        <taxon>Vertebrata</taxon>
        <taxon>Euteleostomi</taxon>
        <taxon>Actinopterygii</taxon>
        <taxon>Neopterygii</taxon>
        <taxon>Teleostei</taxon>
        <taxon>Neoteleostei</taxon>
        <taxon>Acanthomorphata</taxon>
        <taxon>Carangaria</taxon>
        <taxon>Pleuronectiformes</taxon>
        <taxon>Pleuronectoidei</taxon>
        <taxon>Scophthalmidae</taxon>
        <taxon>Scophthalmus</taxon>
    </lineage>
</organism>